<evidence type="ECO:0000313" key="1">
    <source>
        <dbReference type="EMBL" id="GAJ21890.1"/>
    </source>
</evidence>
<protein>
    <submittedName>
        <fullName evidence="1">Uncharacterized protein</fullName>
    </submittedName>
</protein>
<feature type="non-terminal residue" evidence="1">
    <location>
        <position position="1"/>
    </location>
</feature>
<name>X1W1G0_9ZZZZ</name>
<proteinExistence type="predicted"/>
<reference evidence="1" key="1">
    <citation type="journal article" date="2014" name="Front. Microbiol.">
        <title>High frequency of phylogenetically diverse reductive dehalogenase-homologous genes in deep subseafloor sedimentary metagenomes.</title>
        <authorList>
            <person name="Kawai M."/>
            <person name="Futagami T."/>
            <person name="Toyoda A."/>
            <person name="Takaki Y."/>
            <person name="Nishi S."/>
            <person name="Hori S."/>
            <person name="Arai W."/>
            <person name="Tsubouchi T."/>
            <person name="Morono Y."/>
            <person name="Uchiyama I."/>
            <person name="Ito T."/>
            <person name="Fujiyama A."/>
            <person name="Inagaki F."/>
            <person name="Takami H."/>
        </authorList>
    </citation>
    <scope>NUCLEOTIDE SEQUENCE</scope>
    <source>
        <strain evidence="1">Expedition CK06-06</strain>
    </source>
</reference>
<dbReference type="EMBL" id="BARW01042367">
    <property type="protein sequence ID" value="GAJ21890.1"/>
    <property type="molecule type" value="Genomic_DNA"/>
</dbReference>
<organism evidence="1">
    <name type="scientific">marine sediment metagenome</name>
    <dbReference type="NCBI Taxonomy" id="412755"/>
    <lineage>
        <taxon>unclassified sequences</taxon>
        <taxon>metagenomes</taxon>
        <taxon>ecological metagenomes</taxon>
    </lineage>
</organism>
<comment type="caution">
    <text evidence="1">The sequence shown here is derived from an EMBL/GenBank/DDBJ whole genome shotgun (WGS) entry which is preliminary data.</text>
</comment>
<sequence>HEAIVTSYYYRIQTAGKLSDLLYINRASDIASTVADIYPNPRFSSHIKKTPNLAR</sequence>
<accession>X1W1G0</accession>
<gene>
    <name evidence="1" type="ORF">S12H4_62831</name>
</gene>
<dbReference type="AlphaFoldDB" id="X1W1G0"/>